<evidence type="ECO:0000313" key="9">
    <source>
        <dbReference type="EMBL" id="MCC3267818.1"/>
    </source>
</evidence>
<dbReference type="PROSITE" id="PS50928">
    <property type="entry name" value="ABC_TM1"/>
    <property type="match status" value="1"/>
</dbReference>
<keyword evidence="4 7" id="KW-0812">Transmembrane</keyword>
<keyword evidence="6 7" id="KW-0472">Membrane</keyword>
<dbReference type="Gene3D" id="1.10.3720.10">
    <property type="entry name" value="MetI-like"/>
    <property type="match status" value="1"/>
</dbReference>
<dbReference type="InterPro" id="IPR000515">
    <property type="entry name" value="MetI-like"/>
</dbReference>
<evidence type="ECO:0000259" key="8">
    <source>
        <dbReference type="PROSITE" id="PS50928"/>
    </source>
</evidence>
<dbReference type="PANTHER" id="PTHR30151">
    <property type="entry name" value="ALKANE SULFONATE ABC TRANSPORTER-RELATED, MEMBRANE SUBUNIT"/>
    <property type="match status" value="1"/>
</dbReference>
<evidence type="ECO:0000256" key="2">
    <source>
        <dbReference type="ARBA" id="ARBA00022448"/>
    </source>
</evidence>
<dbReference type="Proteomes" id="UP001139264">
    <property type="component" value="Unassembled WGS sequence"/>
</dbReference>
<feature type="transmembrane region" description="Helical" evidence="7">
    <location>
        <begin position="96"/>
        <end position="116"/>
    </location>
</feature>
<evidence type="ECO:0000256" key="1">
    <source>
        <dbReference type="ARBA" id="ARBA00004651"/>
    </source>
</evidence>
<evidence type="ECO:0000256" key="3">
    <source>
        <dbReference type="ARBA" id="ARBA00022475"/>
    </source>
</evidence>
<proteinExistence type="inferred from homology"/>
<reference evidence="9" key="1">
    <citation type="submission" date="2021-10" db="EMBL/GenBank/DDBJ databases">
        <title>Novel species in genus Arthrobacter.</title>
        <authorList>
            <person name="Liu Y."/>
        </authorList>
    </citation>
    <scope>NUCLEOTIDE SEQUENCE</scope>
    <source>
        <strain evidence="9">Zg-Y809</strain>
    </source>
</reference>
<feature type="domain" description="ABC transmembrane type-1" evidence="8">
    <location>
        <begin position="56"/>
        <end position="236"/>
    </location>
</feature>
<protein>
    <submittedName>
        <fullName evidence="9">ABC transporter permease</fullName>
    </submittedName>
</protein>
<dbReference type="Pfam" id="PF00528">
    <property type="entry name" value="BPD_transp_1"/>
    <property type="match status" value="1"/>
</dbReference>
<dbReference type="SUPFAM" id="SSF161098">
    <property type="entry name" value="MetI-like"/>
    <property type="match status" value="1"/>
</dbReference>
<evidence type="ECO:0000313" key="10">
    <source>
        <dbReference type="Proteomes" id="UP001139264"/>
    </source>
</evidence>
<dbReference type="EMBL" id="JAJFZP010000001">
    <property type="protein sequence ID" value="MCC3267818.1"/>
    <property type="molecule type" value="Genomic_DNA"/>
</dbReference>
<dbReference type="CDD" id="cd06261">
    <property type="entry name" value="TM_PBP2"/>
    <property type="match status" value="1"/>
</dbReference>
<evidence type="ECO:0000256" key="4">
    <source>
        <dbReference type="ARBA" id="ARBA00022692"/>
    </source>
</evidence>
<accession>A0A9X1LY48</accession>
<keyword evidence="2 7" id="KW-0813">Transport</keyword>
<comment type="caution">
    <text evidence="9">The sequence shown here is derived from an EMBL/GenBank/DDBJ whole genome shotgun (WGS) entry which is preliminary data.</text>
</comment>
<comment type="subcellular location">
    <subcellularLocation>
        <location evidence="1 7">Cell membrane</location>
        <topology evidence="1 7">Multi-pass membrane protein</topology>
    </subcellularLocation>
</comment>
<dbReference type="InterPro" id="IPR035906">
    <property type="entry name" value="MetI-like_sf"/>
</dbReference>
<feature type="transmembrane region" description="Helical" evidence="7">
    <location>
        <begin position="218"/>
        <end position="236"/>
    </location>
</feature>
<dbReference type="AlphaFoldDB" id="A0A9X1LY48"/>
<feature type="transmembrane region" description="Helical" evidence="7">
    <location>
        <begin position="7"/>
        <end position="24"/>
    </location>
</feature>
<dbReference type="RefSeq" id="WP_227906256.1">
    <property type="nucleotide sequence ID" value="NZ_CP095461.1"/>
</dbReference>
<evidence type="ECO:0000256" key="7">
    <source>
        <dbReference type="RuleBase" id="RU363032"/>
    </source>
</evidence>
<evidence type="ECO:0000256" key="6">
    <source>
        <dbReference type="ARBA" id="ARBA00023136"/>
    </source>
</evidence>
<keyword evidence="3" id="KW-1003">Cell membrane</keyword>
<dbReference type="GO" id="GO:0055085">
    <property type="term" value="P:transmembrane transport"/>
    <property type="evidence" value="ECO:0007669"/>
    <property type="project" value="InterPro"/>
</dbReference>
<organism evidence="9 10">
    <name type="scientific">Arthrobacter gengyunqii</name>
    <dbReference type="NCBI Taxonomy" id="2886940"/>
    <lineage>
        <taxon>Bacteria</taxon>
        <taxon>Bacillati</taxon>
        <taxon>Actinomycetota</taxon>
        <taxon>Actinomycetes</taxon>
        <taxon>Micrococcales</taxon>
        <taxon>Micrococcaceae</taxon>
        <taxon>Arthrobacter</taxon>
    </lineage>
</organism>
<dbReference type="PANTHER" id="PTHR30151:SF0">
    <property type="entry name" value="ABC TRANSPORTER PERMEASE PROTEIN MJ0413-RELATED"/>
    <property type="match status" value="1"/>
</dbReference>
<sequence length="257" mass="28436">MTLLKKFAYLIGLPALLIAIWWVSTLGTTNFFVPKPGVLADKLVTVWVGDRFVQDVVPSVTRLIIGVLLAILLGTVAGVLIGTTRWLRSLLEPMLEFFRAIPPPVLIPVLMLLIGINDQMKVAVIVSGCIWPVLLNTIEGVRAVDGTLSDSAKTFRIDGFNRLRYLVLPSASPQIMAGIRQCLSIGLILMVISEMFASSEGLGFTIVQFQRSFAIPEMWSGIVVLGLIGVTMSFLFQWTERRILGWYHGLREVEHAE</sequence>
<evidence type="ECO:0000256" key="5">
    <source>
        <dbReference type="ARBA" id="ARBA00022989"/>
    </source>
</evidence>
<feature type="transmembrane region" description="Helical" evidence="7">
    <location>
        <begin position="63"/>
        <end position="84"/>
    </location>
</feature>
<keyword evidence="5 7" id="KW-1133">Transmembrane helix</keyword>
<name>A0A9X1LY48_9MICC</name>
<gene>
    <name evidence="9" type="ORF">LJ751_00370</name>
</gene>
<feature type="transmembrane region" description="Helical" evidence="7">
    <location>
        <begin position="122"/>
        <end position="144"/>
    </location>
</feature>
<dbReference type="GO" id="GO:0005886">
    <property type="term" value="C:plasma membrane"/>
    <property type="evidence" value="ECO:0007669"/>
    <property type="project" value="UniProtKB-SubCell"/>
</dbReference>
<comment type="similarity">
    <text evidence="7">Belongs to the binding-protein-dependent transport system permease family.</text>
</comment>